<dbReference type="ESTHER" id="lacbs-b0csq9">
    <property type="family name" value="Fungal_carboxylesterase_lipase"/>
</dbReference>
<dbReference type="SUPFAM" id="SSF53474">
    <property type="entry name" value="alpha/beta-Hydrolases"/>
    <property type="match status" value="1"/>
</dbReference>
<dbReference type="GeneID" id="6070907"/>
<dbReference type="RefSeq" id="XP_001874908.1">
    <property type="nucleotide sequence ID" value="XM_001874873.1"/>
</dbReference>
<evidence type="ECO:0000256" key="1">
    <source>
        <dbReference type="ARBA" id="ARBA00005964"/>
    </source>
</evidence>
<dbReference type="STRING" id="486041.B0CSQ9"/>
<reference evidence="5 6" key="1">
    <citation type="journal article" date="2008" name="Nature">
        <title>The genome of Laccaria bicolor provides insights into mycorrhizal symbiosis.</title>
        <authorList>
            <person name="Martin F."/>
            <person name="Aerts A."/>
            <person name="Ahren D."/>
            <person name="Brun A."/>
            <person name="Danchin E.G.J."/>
            <person name="Duchaussoy F."/>
            <person name="Gibon J."/>
            <person name="Kohler A."/>
            <person name="Lindquist E."/>
            <person name="Pereda V."/>
            <person name="Salamov A."/>
            <person name="Shapiro H.J."/>
            <person name="Wuyts J."/>
            <person name="Blaudez D."/>
            <person name="Buee M."/>
            <person name="Brokstein P."/>
            <person name="Canbaeck B."/>
            <person name="Cohen D."/>
            <person name="Courty P.E."/>
            <person name="Coutinho P.M."/>
            <person name="Delaruelle C."/>
            <person name="Detter J.C."/>
            <person name="Deveau A."/>
            <person name="DiFazio S."/>
            <person name="Duplessis S."/>
            <person name="Fraissinet-Tachet L."/>
            <person name="Lucic E."/>
            <person name="Frey-Klett P."/>
            <person name="Fourrey C."/>
            <person name="Feussner I."/>
            <person name="Gay G."/>
            <person name="Grimwood J."/>
            <person name="Hoegger P.J."/>
            <person name="Jain P."/>
            <person name="Kilaru S."/>
            <person name="Labbe J."/>
            <person name="Lin Y.C."/>
            <person name="Legue V."/>
            <person name="Le Tacon F."/>
            <person name="Marmeisse R."/>
            <person name="Melayah D."/>
            <person name="Montanini B."/>
            <person name="Muratet M."/>
            <person name="Nehls U."/>
            <person name="Niculita-Hirzel H."/>
            <person name="Oudot-Le Secq M.P."/>
            <person name="Peter M."/>
            <person name="Quesneville H."/>
            <person name="Rajashekar B."/>
            <person name="Reich M."/>
            <person name="Rouhier N."/>
            <person name="Schmutz J."/>
            <person name="Yin T."/>
            <person name="Chalot M."/>
            <person name="Henrissat B."/>
            <person name="Kuees U."/>
            <person name="Lucas S."/>
            <person name="Van de Peer Y."/>
            <person name="Podila G.K."/>
            <person name="Polle A."/>
            <person name="Pukkila P.J."/>
            <person name="Richardson P.M."/>
            <person name="Rouze P."/>
            <person name="Sanders I.R."/>
            <person name="Stajich J.E."/>
            <person name="Tunlid A."/>
            <person name="Tuskan G."/>
            <person name="Grigoriev I.V."/>
        </authorList>
    </citation>
    <scope>NUCLEOTIDE SEQUENCE [LARGE SCALE GENOMIC DNA]</scope>
    <source>
        <strain evidence="6">S238N-H82 / ATCC MYA-4686</strain>
    </source>
</reference>
<dbReference type="PROSITE" id="PS00122">
    <property type="entry name" value="CARBOXYLESTERASE_B_1"/>
    <property type="match status" value="1"/>
</dbReference>
<accession>B0CSQ9</accession>
<dbReference type="InterPro" id="IPR019826">
    <property type="entry name" value="Carboxylesterase_B_AS"/>
</dbReference>
<dbReference type="HOGENOM" id="CLU_006586_16_2_1"/>
<evidence type="ECO:0000313" key="6">
    <source>
        <dbReference type="Proteomes" id="UP000001194"/>
    </source>
</evidence>
<dbReference type="Gene3D" id="3.40.50.1820">
    <property type="entry name" value="alpha/beta hydrolase"/>
    <property type="match status" value="1"/>
</dbReference>
<keyword evidence="6" id="KW-1185">Reference proteome</keyword>
<dbReference type="PANTHER" id="PTHR45570:SF1">
    <property type="entry name" value="CARBOXYLIC ESTER HYDROLASE"/>
    <property type="match status" value="1"/>
</dbReference>
<name>B0CSQ9_LACBS</name>
<dbReference type="Pfam" id="PF00135">
    <property type="entry name" value="COesterase"/>
    <property type="match status" value="1"/>
</dbReference>
<evidence type="ECO:0000256" key="3">
    <source>
        <dbReference type="RuleBase" id="RU361235"/>
    </source>
</evidence>
<dbReference type="InterPro" id="IPR029058">
    <property type="entry name" value="AB_hydrolase_fold"/>
</dbReference>
<proteinExistence type="inferred from homology"/>
<dbReference type="AlphaFoldDB" id="B0CSQ9"/>
<dbReference type="PANTHER" id="PTHR45570">
    <property type="entry name" value="CARBOXYLIC ESTER HYDROLASE"/>
    <property type="match status" value="1"/>
</dbReference>
<sequence length="476" mass="49348">MESAVGTPRPSQVASLTPFSNGATNASALPLACPQPGVDSSAYTEDCLSMVLYVPPSLNSASDAPTIMWVHGGSFIVGSASGPGLDGSKLAIATGSIVAVVQYRLGALGFMAPNGGTNLAVKDLVTAMQFLKKVVPAFGGSSSKITLAGQSSGANMIRALLAVPSASSLFKSAILQSDPMNYGFLSTATQQTLQNNFNSLINCDASNTACQNGLSLNSILGAQMNLFSNAINLDPAAGNAQPIRPVKDGYFITSPLDSTAPFPAVNKPLLISTVAQEAGFAIYNAFPDPLPEAAFQPICDATFGSGRTPAVVSSPNYAPVSSLDGSVDARTQLQVVGTDYLWRCSSWTFARNWVQHGGAAYVGQYVVGTSYPGNSAVSFCNGPGIVCHQDDIEIVFGTTSNPTSAQSALTTEMQKRYKAFLTNGNPNVAGVASWAAATSSDVHSILLGGSGETAVGACEPDFWGSTVQYDYQFYNE</sequence>
<dbReference type="KEGG" id="lbc:LACBIDRAFT_306103"/>
<organism evidence="6">
    <name type="scientific">Laccaria bicolor (strain S238N-H82 / ATCC MYA-4686)</name>
    <name type="common">Bicoloured deceiver</name>
    <name type="synonym">Laccaria laccata var. bicolor</name>
    <dbReference type="NCBI Taxonomy" id="486041"/>
    <lineage>
        <taxon>Eukaryota</taxon>
        <taxon>Fungi</taxon>
        <taxon>Dikarya</taxon>
        <taxon>Basidiomycota</taxon>
        <taxon>Agaricomycotina</taxon>
        <taxon>Agaricomycetes</taxon>
        <taxon>Agaricomycetidae</taxon>
        <taxon>Agaricales</taxon>
        <taxon>Agaricineae</taxon>
        <taxon>Hydnangiaceae</taxon>
        <taxon>Laccaria</taxon>
    </lineage>
</organism>
<dbReference type="OrthoDB" id="408631at2759"/>
<dbReference type="GO" id="GO:0016787">
    <property type="term" value="F:hydrolase activity"/>
    <property type="evidence" value="ECO:0007669"/>
    <property type="project" value="UniProtKB-KW"/>
</dbReference>
<evidence type="ECO:0000256" key="2">
    <source>
        <dbReference type="ARBA" id="ARBA00022801"/>
    </source>
</evidence>
<keyword evidence="2 3" id="KW-0378">Hydrolase</keyword>
<evidence type="ECO:0000259" key="4">
    <source>
        <dbReference type="Pfam" id="PF00135"/>
    </source>
</evidence>
<gene>
    <name evidence="5" type="ORF">LACBIDRAFT_306103</name>
</gene>
<comment type="similarity">
    <text evidence="1 3">Belongs to the type-B carboxylesterase/lipase family.</text>
</comment>
<evidence type="ECO:0000313" key="5">
    <source>
        <dbReference type="EMBL" id="EDR14349.1"/>
    </source>
</evidence>
<dbReference type="InParanoid" id="B0CSQ9"/>
<dbReference type="Proteomes" id="UP000001194">
    <property type="component" value="Unassembled WGS sequence"/>
</dbReference>
<dbReference type="EMBL" id="DS547092">
    <property type="protein sequence ID" value="EDR14349.1"/>
    <property type="molecule type" value="Genomic_DNA"/>
</dbReference>
<feature type="domain" description="Carboxylesterase type B" evidence="4">
    <location>
        <begin position="22"/>
        <end position="443"/>
    </location>
</feature>
<dbReference type="EC" id="3.1.1.-" evidence="3"/>
<dbReference type="InterPro" id="IPR002018">
    <property type="entry name" value="CarbesteraseB"/>
</dbReference>
<protein>
    <recommendedName>
        <fullName evidence="3">Carboxylic ester hydrolase</fullName>
        <ecNumber evidence="3">3.1.1.-</ecNumber>
    </recommendedName>
</protein>